<dbReference type="HAMAP" id="MF_00347">
    <property type="entry name" value="Polyphosphate_kinase"/>
    <property type="match status" value="1"/>
</dbReference>
<dbReference type="RefSeq" id="WP_168035582.1">
    <property type="nucleotide sequence ID" value="NZ_JAATJH010000001.1"/>
</dbReference>
<dbReference type="EC" id="2.7.4.1" evidence="6 7"/>
<dbReference type="EMBL" id="JAATJH010000001">
    <property type="protein sequence ID" value="NJC24773.1"/>
    <property type="molecule type" value="Genomic_DNA"/>
</dbReference>
<keyword evidence="5 6" id="KW-0067">ATP-binding</keyword>
<keyword evidence="1 6" id="KW-0597">Phosphoprotein</keyword>
<keyword evidence="4 6" id="KW-0418">Kinase</keyword>
<evidence type="ECO:0000259" key="9">
    <source>
        <dbReference type="Pfam" id="PF13089"/>
    </source>
</evidence>
<evidence type="ECO:0000259" key="11">
    <source>
        <dbReference type="Pfam" id="PF17941"/>
    </source>
</evidence>
<dbReference type="Gene3D" id="3.30.1840.10">
    <property type="entry name" value="Polyphosphate kinase middle domain"/>
    <property type="match status" value="1"/>
</dbReference>
<dbReference type="NCBIfam" id="NF003917">
    <property type="entry name" value="PRK05443.1-1"/>
    <property type="match status" value="1"/>
</dbReference>
<keyword evidence="6" id="KW-0460">Magnesium</keyword>
<feature type="active site" description="Phosphohistidine intermediate" evidence="6">
    <location>
        <position position="437"/>
    </location>
</feature>
<feature type="domain" description="Polyphosphate kinase N-terminal" evidence="9">
    <location>
        <begin position="6"/>
        <end position="111"/>
    </location>
</feature>
<keyword evidence="13" id="KW-1185">Reference proteome</keyword>
<evidence type="ECO:0000259" key="8">
    <source>
        <dbReference type="Pfam" id="PF02503"/>
    </source>
</evidence>
<dbReference type="PIRSF" id="PIRSF015589">
    <property type="entry name" value="PP_kinase"/>
    <property type="match status" value="1"/>
</dbReference>
<dbReference type="InterPro" id="IPR036832">
    <property type="entry name" value="PPK_N_dom_sf"/>
</dbReference>
<gene>
    <name evidence="6" type="primary">ppk</name>
    <name evidence="12" type="ORF">GGR27_000254</name>
</gene>
<protein>
    <recommendedName>
        <fullName evidence="6 7">Polyphosphate kinase</fullName>
        <ecNumber evidence="6 7">2.7.4.1</ecNumber>
    </recommendedName>
    <alternativeName>
        <fullName evidence="6">ATP-polyphosphate phosphotransferase</fullName>
    </alternativeName>
    <alternativeName>
        <fullName evidence="6">Polyphosphoric acid kinase</fullName>
    </alternativeName>
</protein>
<dbReference type="InterPro" id="IPR036830">
    <property type="entry name" value="PP_kinase_middle_dom_sf"/>
</dbReference>
<feature type="domain" description="Polyphosphate kinase C-terminal" evidence="11">
    <location>
        <begin position="333"/>
        <end position="496"/>
    </location>
</feature>
<evidence type="ECO:0000256" key="1">
    <source>
        <dbReference type="ARBA" id="ARBA00022553"/>
    </source>
</evidence>
<feature type="binding site" evidence="6">
    <location>
        <position position="471"/>
    </location>
    <ligand>
        <name>ATP</name>
        <dbReference type="ChEBI" id="CHEBI:30616"/>
    </ligand>
</feature>
<evidence type="ECO:0000313" key="12">
    <source>
        <dbReference type="EMBL" id="NJC24773.1"/>
    </source>
</evidence>
<proteinExistence type="inferred from homology"/>
<sequence length="693" mass="80252">MPNELIKRDISWLQFNERVLQEASDESVPLYERIKFLAIYSSNLDEFFRVRVASLRQFKKLPKEQRRELFDFKPKKELKTIRAMVRTQQKEFGRIFTKEILPELRAEKIELIHSYEMSKEQAAFATDYFDKNVQPHLELHWLPVGEGPADLPFLKDGQLAIAVAFEDEATHETGDIPLLAIPTEQCPRLIVLPNSDEADEVFHVIFLDSIIRANLERWIGQPVEFGYTFKLSRDAELYIDNEFDGELHRKIESRLKHRDDGLPTRFLYDASMPKWMRKRLKTALNLSKYDMIPGARYHNFNDFFGFPRPEGRDDLVYPEMPPLPAAQLENTGSIMEVMNAKDVLLSFPYQKYHYVPDLIKEAADDPKVTAIRITLYRVAGKSAVVNNLLYALEQGKKVEAFVEAKARFDEASNLYWGKALEAAGAFVRYSFPAVKVHTKLLHILAEEPNGDSIHYTYIGTGNFNEKTAKLYTDHALLTCRPQIGEDVLRVFQLLRGKLILPNCKHLLVAPFNMHSTFESLIDHEISRAKNGQHGYLFLKMNSLEEEGIIAKIREAAAAGVQVRMIVRGICRLVPGPEENIEIISIIDRFLEHARIFIFGGDEHEKIFMGSADWMDRNLHRRVEVVTPIQDPLIRLELRRIMDLQWSDNQKSRIISEERLNQYREVPEGGSVFRAQSDIYEFFKRKFEARSSTT</sequence>
<evidence type="ECO:0000256" key="7">
    <source>
        <dbReference type="RuleBase" id="RU003800"/>
    </source>
</evidence>
<comment type="similarity">
    <text evidence="6 7">Belongs to the polyphosphate kinase 1 (PPK1) family.</text>
</comment>
<feature type="binding site" evidence="6">
    <location>
        <position position="567"/>
    </location>
    <ligand>
        <name>ATP</name>
        <dbReference type="ChEBI" id="CHEBI:30616"/>
    </ligand>
</feature>
<comment type="function">
    <text evidence="6 7">Catalyzes the reversible transfer of the terminal phosphate of ATP to form a long-chain polyphosphate (polyP).</text>
</comment>
<dbReference type="Gene3D" id="1.20.58.310">
    <property type="entry name" value="Polyphosphate kinase N-terminal domain"/>
    <property type="match status" value="1"/>
</dbReference>
<dbReference type="InterPro" id="IPR025200">
    <property type="entry name" value="PPK_C_dom2"/>
</dbReference>
<feature type="binding site" evidence="6">
    <location>
        <position position="407"/>
    </location>
    <ligand>
        <name>Mg(2+)</name>
        <dbReference type="ChEBI" id="CHEBI:18420"/>
    </ligand>
</feature>
<keyword evidence="3 6" id="KW-0547">Nucleotide-binding</keyword>
<dbReference type="GO" id="GO:0008976">
    <property type="term" value="F:polyphosphate kinase activity"/>
    <property type="evidence" value="ECO:0007669"/>
    <property type="project" value="UniProtKB-EC"/>
</dbReference>
<dbReference type="InterPro" id="IPR024953">
    <property type="entry name" value="PP_kinase_middle"/>
</dbReference>
<reference evidence="12 13" key="1">
    <citation type="submission" date="2020-03" db="EMBL/GenBank/DDBJ databases">
        <title>Genomic Encyclopedia of Type Strains, Phase IV (KMG-IV): sequencing the most valuable type-strain genomes for metagenomic binning, comparative biology and taxonomic classification.</title>
        <authorList>
            <person name="Goeker M."/>
        </authorList>
    </citation>
    <scope>NUCLEOTIDE SEQUENCE [LARGE SCALE GENOMIC DNA]</scope>
    <source>
        <strain evidence="12 13">DSM 105096</strain>
    </source>
</reference>
<dbReference type="InterPro" id="IPR041108">
    <property type="entry name" value="PP_kinase_C_1"/>
</dbReference>
<keyword evidence="2 6" id="KW-0808">Transferase</keyword>
<name>A0ABX0X6E6_9BACT</name>
<comment type="caution">
    <text evidence="12">The sequence shown here is derived from an EMBL/GenBank/DDBJ whole genome shotgun (WGS) entry which is preliminary data.</text>
</comment>
<feature type="binding site" evidence="6">
    <location>
        <position position="377"/>
    </location>
    <ligand>
        <name>Mg(2+)</name>
        <dbReference type="ChEBI" id="CHEBI:18420"/>
    </ligand>
</feature>
<dbReference type="NCBIfam" id="TIGR03705">
    <property type="entry name" value="poly_P_kin"/>
    <property type="match status" value="1"/>
</dbReference>
<feature type="domain" description="Polyphosphate kinase middle" evidence="8">
    <location>
        <begin position="120"/>
        <end position="306"/>
    </location>
</feature>
<evidence type="ECO:0000256" key="4">
    <source>
        <dbReference type="ARBA" id="ARBA00022777"/>
    </source>
</evidence>
<dbReference type="Gene3D" id="3.30.870.10">
    <property type="entry name" value="Endonuclease Chain A"/>
    <property type="match status" value="2"/>
</dbReference>
<feature type="binding site" evidence="6">
    <location>
        <position position="43"/>
    </location>
    <ligand>
        <name>ATP</name>
        <dbReference type="ChEBI" id="CHEBI:30616"/>
    </ligand>
</feature>
<evidence type="ECO:0000256" key="5">
    <source>
        <dbReference type="ARBA" id="ARBA00022840"/>
    </source>
</evidence>
<evidence type="ECO:0000256" key="2">
    <source>
        <dbReference type="ARBA" id="ARBA00022679"/>
    </source>
</evidence>
<dbReference type="SUPFAM" id="SSF140356">
    <property type="entry name" value="PPK N-terminal domain-like"/>
    <property type="match status" value="1"/>
</dbReference>
<dbReference type="Pfam" id="PF17941">
    <property type="entry name" value="PP_kinase_C_1"/>
    <property type="match status" value="1"/>
</dbReference>
<dbReference type="SUPFAM" id="SSF143724">
    <property type="entry name" value="PHP14-like"/>
    <property type="match status" value="1"/>
</dbReference>
<dbReference type="Pfam" id="PF13089">
    <property type="entry name" value="PP_kinase_N"/>
    <property type="match status" value="1"/>
</dbReference>
<dbReference type="SUPFAM" id="SSF56024">
    <property type="entry name" value="Phospholipase D/nuclease"/>
    <property type="match status" value="2"/>
</dbReference>
<evidence type="ECO:0000313" key="13">
    <source>
        <dbReference type="Proteomes" id="UP000770785"/>
    </source>
</evidence>
<evidence type="ECO:0000259" key="10">
    <source>
        <dbReference type="Pfam" id="PF13090"/>
    </source>
</evidence>
<feature type="binding site" evidence="6">
    <location>
        <position position="592"/>
    </location>
    <ligand>
        <name>ATP</name>
        <dbReference type="ChEBI" id="CHEBI:30616"/>
    </ligand>
</feature>
<comment type="PTM">
    <text evidence="6 7">An intermediate of this reaction is the autophosphorylated ppk in which a phosphate is covalently linked to a histidine residue through a N-P bond.</text>
</comment>
<dbReference type="InterPro" id="IPR003414">
    <property type="entry name" value="PP_kinase"/>
</dbReference>
<feature type="domain" description="Polyphosphate kinase C-terminal" evidence="10">
    <location>
        <begin position="506"/>
        <end position="675"/>
    </location>
</feature>
<accession>A0ABX0X6E6</accession>
<keyword evidence="6" id="KW-0479">Metal-binding</keyword>
<comment type="cofactor">
    <cofactor evidence="6">
        <name>Mg(2+)</name>
        <dbReference type="ChEBI" id="CHEBI:18420"/>
    </cofactor>
</comment>
<evidence type="ECO:0000256" key="3">
    <source>
        <dbReference type="ARBA" id="ARBA00022741"/>
    </source>
</evidence>
<dbReference type="Pfam" id="PF13090">
    <property type="entry name" value="PP_kinase_C"/>
    <property type="match status" value="1"/>
</dbReference>
<organism evidence="12 13">
    <name type="scientific">Neolewinella antarctica</name>
    <dbReference type="NCBI Taxonomy" id="442734"/>
    <lineage>
        <taxon>Bacteria</taxon>
        <taxon>Pseudomonadati</taxon>
        <taxon>Bacteroidota</taxon>
        <taxon>Saprospiria</taxon>
        <taxon>Saprospirales</taxon>
        <taxon>Lewinellaceae</taxon>
        <taxon>Neolewinella</taxon>
    </lineage>
</organism>
<dbReference type="PANTHER" id="PTHR30218:SF0">
    <property type="entry name" value="POLYPHOSPHATE KINASE"/>
    <property type="match status" value="1"/>
</dbReference>
<evidence type="ECO:0000256" key="6">
    <source>
        <dbReference type="HAMAP-Rule" id="MF_00347"/>
    </source>
</evidence>
<dbReference type="InterPro" id="IPR025198">
    <property type="entry name" value="PPK_N_dom"/>
</dbReference>
<dbReference type="Proteomes" id="UP000770785">
    <property type="component" value="Unassembled WGS sequence"/>
</dbReference>
<comment type="catalytic activity">
    <reaction evidence="6 7">
        <text>[phosphate](n) + ATP = [phosphate](n+1) + ADP</text>
        <dbReference type="Rhea" id="RHEA:19573"/>
        <dbReference type="Rhea" id="RHEA-COMP:9859"/>
        <dbReference type="Rhea" id="RHEA-COMP:14280"/>
        <dbReference type="ChEBI" id="CHEBI:16838"/>
        <dbReference type="ChEBI" id="CHEBI:30616"/>
        <dbReference type="ChEBI" id="CHEBI:456216"/>
        <dbReference type="EC" id="2.7.4.1"/>
    </reaction>
</comment>
<dbReference type="PANTHER" id="PTHR30218">
    <property type="entry name" value="POLYPHOSPHATE KINASE"/>
    <property type="match status" value="1"/>
</dbReference>
<dbReference type="Pfam" id="PF02503">
    <property type="entry name" value="PP_kinase"/>
    <property type="match status" value="1"/>
</dbReference>